<dbReference type="RefSeq" id="XP_028481160.1">
    <property type="nucleotide sequence ID" value="XM_028632378.1"/>
</dbReference>
<dbReference type="AlphaFoldDB" id="A0A443HI91"/>
<name>A0A443HI91_BYSSP</name>
<gene>
    <name evidence="6" type="ORF">C8Q69DRAFT_501990</name>
</gene>
<evidence type="ECO:0000256" key="4">
    <source>
        <dbReference type="ARBA" id="ARBA00022840"/>
    </source>
</evidence>
<dbReference type="Proteomes" id="UP000283841">
    <property type="component" value="Unassembled WGS sequence"/>
</dbReference>
<dbReference type="EMBL" id="RCNU01000019">
    <property type="protein sequence ID" value="RWQ91515.1"/>
    <property type="molecule type" value="Genomic_DNA"/>
</dbReference>
<sequence>MHKLLHSMQCPMALGLPYPKNGSQCRRTPEVQTYCRPPTKMSSQSLPGPEWFDAAHGCDAPAGLGKEAAVKRRCRVAFYGDPCTDYAACQIRLILDSQDPRVILTMRDTKSFPCPQFIFTLEKCFISMGMEKEGDDLFQTIKELRAENPHWFKDFEKVTLWVIKKTAGEDPIETGFSWKLDQKAREEWCSLRDRLRQSSCVLIWKNWAENHKDPEPIQSWFNVLQLEKIADPTKGGIFWAYNIINQLQPADGSDEIHVELPWLKGANGEYAKWNPSEPYFCSETERKSRLIEGSRIERTIQHRVITTLFSTANRHKFWVERLPESKHCFVHVKVQNTSDEEQVPVPEIRPPTKARFTFVENQSIAEITKANLSSGLVVDRQTTADFVLFVPFLPGKSYEGYSIVVVIKPDLEATDRQIRALREAGNIRVHGDAEPRQGYSLQKTIMGRGVEFHPDGPDYFELSVNQISNVEQSLQKQRLAYILQKFPLDDMQREAPGMVRPIDSISISRDQLSVLRAKSASSAVVKRQSDKLGQDEVDLHDVQMKSLVLKEELFLIKVADSCNSSKRTSHPGLTQERTKELKNCLEQLYRPKLEKAKIVATTLNNASQDILWFPRGESQKRPYNRNDNALDQSGHSAWGPRAASSCYNLPNGANESALFLKRSLMERLYKTGYTLITLTTDYKSHPQILDQYNCQEQNLAGVSSVFISVISLARHFSNSRQWKNNAQAYLARDLLKELYSFRSSSEDQIKRADIMIISPLKDQNHLMDYVLSESNVGCRNNLTVDSCQGSEANLVIYLMTRPSDHEGMSTEFLVDKQRMNVALDCARKVQVIVGNFDVWNRMSINIGEKSKNAFLMSLLRDVSAKGHTLGWYGVPTVTETDRQLSLS</sequence>
<feature type="domain" description="DNA2/NAM7 helicase-like C-terminal" evidence="5">
    <location>
        <begin position="660"/>
        <end position="835"/>
    </location>
</feature>
<evidence type="ECO:0000313" key="7">
    <source>
        <dbReference type="Proteomes" id="UP000283841"/>
    </source>
</evidence>
<dbReference type="SUPFAM" id="SSF52540">
    <property type="entry name" value="P-loop containing nucleoside triphosphate hydrolases"/>
    <property type="match status" value="1"/>
</dbReference>
<evidence type="ECO:0000256" key="2">
    <source>
        <dbReference type="ARBA" id="ARBA00022801"/>
    </source>
</evidence>
<reference evidence="6 7" key="1">
    <citation type="journal article" date="2018" name="Front. Microbiol.">
        <title>Genomic and genetic insights into a cosmopolitan fungus, Paecilomyces variotii (Eurotiales).</title>
        <authorList>
            <person name="Urquhart A.S."/>
            <person name="Mondo S.J."/>
            <person name="Makela M.R."/>
            <person name="Hane J.K."/>
            <person name="Wiebenga A."/>
            <person name="He G."/>
            <person name="Mihaltcheva S."/>
            <person name="Pangilinan J."/>
            <person name="Lipzen A."/>
            <person name="Barry K."/>
            <person name="de Vries R.P."/>
            <person name="Grigoriev I.V."/>
            <person name="Idnurm A."/>
        </authorList>
    </citation>
    <scope>NUCLEOTIDE SEQUENCE [LARGE SCALE GENOMIC DNA]</scope>
    <source>
        <strain evidence="6 7">CBS 101075</strain>
    </source>
</reference>
<keyword evidence="2" id="KW-0378">Hydrolase</keyword>
<accession>A0A443HI91</accession>
<proteinExistence type="predicted"/>
<keyword evidence="3" id="KW-0347">Helicase</keyword>
<dbReference type="InterPro" id="IPR050534">
    <property type="entry name" value="Coronavir_polyprotein_1ab"/>
</dbReference>
<keyword evidence="1" id="KW-0547">Nucleotide-binding</keyword>
<dbReference type="InterPro" id="IPR027417">
    <property type="entry name" value="P-loop_NTPase"/>
</dbReference>
<evidence type="ECO:0000256" key="3">
    <source>
        <dbReference type="ARBA" id="ARBA00022806"/>
    </source>
</evidence>
<comment type="caution">
    <text evidence="6">The sequence shown here is derived from an EMBL/GenBank/DDBJ whole genome shotgun (WGS) entry which is preliminary data.</text>
</comment>
<dbReference type="Pfam" id="PF13087">
    <property type="entry name" value="AAA_12"/>
    <property type="match status" value="1"/>
</dbReference>
<dbReference type="GO" id="GO:0016787">
    <property type="term" value="F:hydrolase activity"/>
    <property type="evidence" value="ECO:0007669"/>
    <property type="project" value="UniProtKB-KW"/>
</dbReference>
<dbReference type="Gene3D" id="3.40.50.300">
    <property type="entry name" value="P-loop containing nucleotide triphosphate hydrolases"/>
    <property type="match status" value="1"/>
</dbReference>
<dbReference type="PANTHER" id="PTHR43788:SF16">
    <property type="entry name" value="HELICASE WITH ZINC FINGER 2"/>
    <property type="match status" value="1"/>
</dbReference>
<dbReference type="GeneID" id="39601655"/>
<evidence type="ECO:0000256" key="1">
    <source>
        <dbReference type="ARBA" id="ARBA00022741"/>
    </source>
</evidence>
<dbReference type="PANTHER" id="PTHR43788">
    <property type="entry name" value="DNA2/NAM7 HELICASE FAMILY MEMBER"/>
    <property type="match status" value="1"/>
</dbReference>
<keyword evidence="4" id="KW-0067">ATP-binding</keyword>
<dbReference type="InterPro" id="IPR041679">
    <property type="entry name" value="DNA2/NAM7-like_C"/>
</dbReference>
<dbReference type="VEuPathDB" id="FungiDB:C8Q69DRAFT_501990"/>
<keyword evidence="7" id="KW-1185">Reference proteome</keyword>
<evidence type="ECO:0000313" key="6">
    <source>
        <dbReference type="EMBL" id="RWQ91515.1"/>
    </source>
</evidence>
<organism evidence="6 7">
    <name type="scientific">Byssochlamys spectabilis</name>
    <name type="common">Paecilomyces variotii</name>
    <dbReference type="NCBI Taxonomy" id="264951"/>
    <lineage>
        <taxon>Eukaryota</taxon>
        <taxon>Fungi</taxon>
        <taxon>Dikarya</taxon>
        <taxon>Ascomycota</taxon>
        <taxon>Pezizomycotina</taxon>
        <taxon>Eurotiomycetes</taxon>
        <taxon>Eurotiomycetidae</taxon>
        <taxon>Eurotiales</taxon>
        <taxon>Thermoascaceae</taxon>
        <taxon>Paecilomyces</taxon>
    </lineage>
</organism>
<dbReference type="GO" id="GO:0043139">
    <property type="term" value="F:5'-3' DNA helicase activity"/>
    <property type="evidence" value="ECO:0007669"/>
    <property type="project" value="TreeGrafter"/>
</dbReference>
<dbReference type="GO" id="GO:0005524">
    <property type="term" value="F:ATP binding"/>
    <property type="evidence" value="ECO:0007669"/>
    <property type="project" value="UniProtKB-KW"/>
</dbReference>
<evidence type="ECO:0000259" key="5">
    <source>
        <dbReference type="Pfam" id="PF13087"/>
    </source>
</evidence>
<protein>
    <submittedName>
        <fullName evidence="6">AAA domain-containing protein</fullName>
    </submittedName>
</protein>
<dbReference type="STRING" id="264951.A0A443HI91"/>